<evidence type="ECO:0000313" key="3">
    <source>
        <dbReference type="Proteomes" id="UP000689129"/>
    </source>
</evidence>
<gene>
    <name evidence="2" type="ORF">HYQ45_002431</name>
</gene>
<proteinExistence type="predicted"/>
<comment type="caution">
    <text evidence="2">The sequence shown here is derived from an EMBL/GenBank/DDBJ whole genome shotgun (WGS) entry which is preliminary data.</text>
</comment>
<dbReference type="EMBL" id="JAEMWZ010000040">
    <property type="protein sequence ID" value="KAG7140714.1"/>
    <property type="molecule type" value="Genomic_DNA"/>
</dbReference>
<evidence type="ECO:0000256" key="1">
    <source>
        <dbReference type="SAM" id="MobiDB-lite"/>
    </source>
</evidence>
<feature type="region of interest" description="Disordered" evidence="1">
    <location>
        <begin position="1"/>
        <end position="59"/>
    </location>
</feature>
<dbReference type="AlphaFoldDB" id="A0A8I3AVN6"/>
<sequence>MVRKSKATVPAPILVENDVNPSADKADKDEVMADMDDINDHGHGPVRGPSTGLEQDQRADLAADEEWEITELIGKEVIHGKVHYLVRWKATLVPEHEINAPDLIGLPRRPVRK</sequence>
<protein>
    <recommendedName>
        <fullName evidence="4">Chromo domain-containing protein</fullName>
    </recommendedName>
</protein>
<name>A0A8I3AVN6_VERLO</name>
<evidence type="ECO:0000313" key="2">
    <source>
        <dbReference type="EMBL" id="KAG7140714.1"/>
    </source>
</evidence>
<evidence type="ECO:0008006" key="4">
    <source>
        <dbReference type="Google" id="ProtNLM"/>
    </source>
</evidence>
<dbReference type="Proteomes" id="UP000689129">
    <property type="component" value="Unassembled WGS sequence"/>
</dbReference>
<accession>A0A8I3AVN6</accession>
<reference evidence="2" key="1">
    <citation type="journal article" date="2021" name="Mol. Plant Pathol.">
        <title>A 20-kb lineage-specific genomic region tames virulence in pathogenic amphidiploid Verticillium longisporum.</title>
        <authorList>
            <person name="Harting R."/>
            <person name="Starke J."/>
            <person name="Kusch H."/>
            <person name="Poggeler S."/>
            <person name="Maurus I."/>
            <person name="Schluter R."/>
            <person name="Landesfeind M."/>
            <person name="Bulla I."/>
            <person name="Nowrousian M."/>
            <person name="de Jonge R."/>
            <person name="Stahlhut G."/>
            <person name="Hoff K.J."/>
            <person name="Asshauer K.P."/>
            <person name="Thurmer A."/>
            <person name="Stanke M."/>
            <person name="Daniel R."/>
            <person name="Morgenstern B."/>
            <person name="Thomma B.P.H.J."/>
            <person name="Kronstad J.W."/>
            <person name="Braus-Stromeyer S.A."/>
            <person name="Braus G.H."/>
        </authorList>
    </citation>
    <scope>NUCLEOTIDE SEQUENCE</scope>
    <source>
        <strain evidence="2">Vl32</strain>
    </source>
</reference>
<dbReference type="OrthoDB" id="4851559at2759"/>
<organism evidence="2 3">
    <name type="scientific">Verticillium longisporum</name>
    <name type="common">Verticillium dahliae var. longisporum</name>
    <dbReference type="NCBI Taxonomy" id="100787"/>
    <lineage>
        <taxon>Eukaryota</taxon>
        <taxon>Fungi</taxon>
        <taxon>Dikarya</taxon>
        <taxon>Ascomycota</taxon>
        <taxon>Pezizomycotina</taxon>
        <taxon>Sordariomycetes</taxon>
        <taxon>Hypocreomycetidae</taxon>
        <taxon>Glomerellales</taxon>
        <taxon>Plectosphaerellaceae</taxon>
        <taxon>Verticillium</taxon>
    </lineage>
</organism>
<dbReference type="CDD" id="cd00024">
    <property type="entry name" value="CD_CSD"/>
    <property type="match status" value="1"/>
</dbReference>